<organism evidence="2 3">
    <name type="scientific">Novosphingobium flavum</name>
    <dbReference type="NCBI Taxonomy" id="1778672"/>
    <lineage>
        <taxon>Bacteria</taxon>
        <taxon>Pseudomonadati</taxon>
        <taxon>Pseudomonadota</taxon>
        <taxon>Alphaproteobacteria</taxon>
        <taxon>Sphingomonadales</taxon>
        <taxon>Sphingomonadaceae</taxon>
        <taxon>Novosphingobium</taxon>
    </lineage>
</organism>
<dbReference type="GO" id="GO:0006109">
    <property type="term" value="P:regulation of carbohydrate metabolic process"/>
    <property type="evidence" value="ECO:0007669"/>
    <property type="project" value="InterPro"/>
</dbReference>
<dbReference type="EMBL" id="JACLAW010000003">
    <property type="protein sequence ID" value="MBC2665032.1"/>
    <property type="molecule type" value="Genomic_DNA"/>
</dbReference>
<proteinExistence type="predicted"/>
<evidence type="ECO:0000313" key="2">
    <source>
        <dbReference type="EMBL" id="MBC2665032.1"/>
    </source>
</evidence>
<keyword evidence="2" id="KW-0808">Transferase</keyword>
<dbReference type="Pfam" id="PF07475">
    <property type="entry name" value="Hpr_kinase_C"/>
    <property type="match status" value="1"/>
</dbReference>
<dbReference type="AlphaFoldDB" id="A0A7X1FRH5"/>
<protein>
    <submittedName>
        <fullName evidence="2">Serine kinase</fullName>
    </submittedName>
</protein>
<reference evidence="2 3" key="1">
    <citation type="submission" date="2020-08" db="EMBL/GenBank/DDBJ databases">
        <title>The genome sequence of type strain Novosphingobium flavum NBRC 111647.</title>
        <authorList>
            <person name="Liu Y."/>
        </authorList>
    </citation>
    <scope>NUCLEOTIDE SEQUENCE [LARGE SCALE GENOMIC DNA]</scope>
    <source>
        <strain evidence="2 3">NBRC 111647</strain>
    </source>
</reference>
<keyword evidence="2" id="KW-0418">Kinase</keyword>
<sequence>MTLLHIASAVAIGERAILIEGEAGTGKSSLALALIDRGAVLIGDDGVALATKGTHLLASNPPNITGLIEVRNVGLVHRQTVSGIPVALVLRLDPEAPRYIEEAERTVLAGIDLPLVRLWPDSPVLALRAEAALALYGEG</sequence>
<dbReference type="InterPro" id="IPR027417">
    <property type="entry name" value="P-loop_NTPase"/>
</dbReference>
<name>A0A7X1FRH5_9SPHN</name>
<keyword evidence="3" id="KW-1185">Reference proteome</keyword>
<dbReference type="GO" id="GO:0000155">
    <property type="term" value="F:phosphorelay sensor kinase activity"/>
    <property type="evidence" value="ECO:0007669"/>
    <property type="project" value="InterPro"/>
</dbReference>
<dbReference type="RefSeq" id="WP_185663271.1">
    <property type="nucleotide sequence ID" value="NZ_JACLAW010000003.1"/>
</dbReference>
<dbReference type="SUPFAM" id="SSF53795">
    <property type="entry name" value="PEP carboxykinase-like"/>
    <property type="match status" value="1"/>
</dbReference>
<evidence type="ECO:0000313" key="3">
    <source>
        <dbReference type="Proteomes" id="UP000566813"/>
    </source>
</evidence>
<comment type="caution">
    <text evidence="2">The sequence shown here is derived from an EMBL/GenBank/DDBJ whole genome shotgun (WGS) entry which is preliminary data.</text>
</comment>
<gene>
    <name evidence="2" type="ORF">H7F51_05850</name>
</gene>
<evidence type="ECO:0000259" key="1">
    <source>
        <dbReference type="Pfam" id="PF07475"/>
    </source>
</evidence>
<dbReference type="Proteomes" id="UP000566813">
    <property type="component" value="Unassembled WGS sequence"/>
</dbReference>
<accession>A0A7X1FRH5</accession>
<dbReference type="InterPro" id="IPR011104">
    <property type="entry name" value="Hpr_kin/Pase_C"/>
</dbReference>
<dbReference type="Gene3D" id="3.40.50.300">
    <property type="entry name" value="P-loop containing nucleotide triphosphate hydrolases"/>
    <property type="match status" value="1"/>
</dbReference>
<dbReference type="GO" id="GO:0005524">
    <property type="term" value="F:ATP binding"/>
    <property type="evidence" value="ECO:0007669"/>
    <property type="project" value="InterPro"/>
</dbReference>
<feature type="domain" description="HPr kinase/phosphorylase C-terminal" evidence="1">
    <location>
        <begin position="10"/>
        <end position="83"/>
    </location>
</feature>